<accession>A0A0U1LV04</accession>
<dbReference type="OrthoDB" id="4223416at2759"/>
<evidence type="ECO:0000256" key="2">
    <source>
        <dbReference type="ARBA" id="ARBA00022692"/>
    </source>
</evidence>
<evidence type="ECO:0000256" key="7">
    <source>
        <dbReference type="SAM" id="Phobius"/>
    </source>
</evidence>
<feature type="domain" description="Rhodopsin" evidence="8">
    <location>
        <begin position="7"/>
        <end position="180"/>
    </location>
</feature>
<sequence>MITIAGLGCIKASVVHLYLRIFKGPALSLFQIIGRSMLGIIVAWTIAFFFCSLFQCTPVTAIVEAYYSREKCVNINRFYNAGCITDIIVDFLVLVLPIPMVLRLQLGFRQRLAILGIFLLGTLAAASSIARLVVYLRFDDVTIVHPDDRAYYMCGIFIVTVLEMDLAIISACLPTLRPLFIGRNKRRLSSRYPTGHSLHSSRSYKRTPETNDELEIPVLSRNDGHGFSDQAV</sequence>
<dbReference type="PANTHER" id="PTHR33048:SF134">
    <property type="entry name" value="INTEGRAL MEMBRANE PROTEIN"/>
    <property type="match status" value="1"/>
</dbReference>
<evidence type="ECO:0000259" key="8">
    <source>
        <dbReference type="Pfam" id="PF20684"/>
    </source>
</evidence>
<dbReference type="OMA" id="CINAKSF"/>
<dbReference type="InterPro" id="IPR052337">
    <property type="entry name" value="SAT4-like"/>
</dbReference>
<evidence type="ECO:0000256" key="1">
    <source>
        <dbReference type="ARBA" id="ARBA00004141"/>
    </source>
</evidence>
<organism evidence="9 10">
    <name type="scientific">Talaromyces islandicus</name>
    <name type="common">Penicillium islandicum</name>
    <dbReference type="NCBI Taxonomy" id="28573"/>
    <lineage>
        <taxon>Eukaryota</taxon>
        <taxon>Fungi</taxon>
        <taxon>Dikarya</taxon>
        <taxon>Ascomycota</taxon>
        <taxon>Pezizomycotina</taxon>
        <taxon>Eurotiomycetes</taxon>
        <taxon>Eurotiomycetidae</taxon>
        <taxon>Eurotiales</taxon>
        <taxon>Trichocomaceae</taxon>
        <taxon>Talaromyces</taxon>
        <taxon>Talaromyces sect. Islandici</taxon>
    </lineage>
</organism>
<evidence type="ECO:0000256" key="3">
    <source>
        <dbReference type="ARBA" id="ARBA00022989"/>
    </source>
</evidence>
<name>A0A0U1LV04_TALIS</name>
<dbReference type="Pfam" id="PF20684">
    <property type="entry name" value="Fung_rhodopsin"/>
    <property type="match status" value="1"/>
</dbReference>
<keyword evidence="10" id="KW-1185">Reference proteome</keyword>
<evidence type="ECO:0000313" key="9">
    <source>
        <dbReference type="EMBL" id="CRG86932.1"/>
    </source>
</evidence>
<dbReference type="EMBL" id="CVMT01000003">
    <property type="protein sequence ID" value="CRG86932.1"/>
    <property type="molecule type" value="Genomic_DNA"/>
</dbReference>
<gene>
    <name evidence="9" type="ORF">PISL3812_03945</name>
</gene>
<evidence type="ECO:0000256" key="5">
    <source>
        <dbReference type="ARBA" id="ARBA00038359"/>
    </source>
</evidence>
<proteinExistence type="inferred from homology"/>
<protein>
    <recommendedName>
        <fullName evidence="8">Rhodopsin domain-containing protein</fullName>
    </recommendedName>
</protein>
<dbReference type="GO" id="GO:0016020">
    <property type="term" value="C:membrane"/>
    <property type="evidence" value="ECO:0007669"/>
    <property type="project" value="UniProtKB-SubCell"/>
</dbReference>
<comment type="similarity">
    <text evidence="5">Belongs to the SAT4 family.</text>
</comment>
<dbReference type="InterPro" id="IPR049326">
    <property type="entry name" value="Rhodopsin_dom_fungi"/>
</dbReference>
<dbReference type="Proteomes" id="UP000054383">
    <property type="component" value="Unassembled WGS sequence"/>
</dbReference>
<feature type="transmembrane region" description="Helical" evidence="7">
    <location>
        <begin position="114"/>
        <end position="138"/>
    </location>
</feature>
<keyword evidence="3 7" id="KW-1133">Transmembrane helix</keyword>
<comment type="subcellular location">
    <subcellularLocation>
        <location evidence="1">Membrane</location>
        <topology evidence="1">Multi-pass membrane protein</topology>
    </subcellularLocation>
</comment>
<feature type="transmembrane region" description="Helical" evidence="7">
    <location>
        <begin position="150"/>
        <end position="176"/>
    </location>
</feature>
<reference evidence="9 10" key="1">
    <citation type="submission" date="2015-04" db="EMBL/GenBank/DDBJ databases">
        <authorList>
            <person name="Syromyatnikov M.Y."/>
            <person name="Popov V.N."/>
        </authorList>
    </citation>
    <scope>NUCLEOTIDE SEQUENCE [LARGE SCALE GENOMIC DNA]</scope>
    <source>
        <strain evidence="9">WF-38-12</strain>
    </source>
</reference>
<feature type="transmembrane region" description="Helical" evidence="7">
    <location>
        <begin position="79"/>
        <end position="102"/>
    </location>
</feature>
<evidence type="ECO:0000313" key="10">
    <source>
        <dbReference type="Proteomes" id="UP000054383"/>
    </source>
</evidence>
<dbReference type="AlphaFoldDB" id="A0A0U1LV04"/>
<feature type="region of interest" description="Disordered" evidence="6">
    <location>
        <begin position="191"/>
        <end position="211"/>
    </location>
</feature>
<keyword evidence="2 7" id="KW-0812">Transmembrane</keyword>
<keyword evidence="4 7" id="KW-0472">Membrane</keyword>
<dbReference type="PANTHER" id="PTHR33048">
    <property type="entry name" value="PTH11-LIKE INTEGRAL MEMBRANE PROTEIN (AFU_ORTHOLOGUE AFUA_5G11245)"/>
    <property type="match status" value="1"/>
</dbReference>
<feature type="transmembrane region" description="Helical" evidence="7">
    <location>
        <begin position="38"/>
        <end position="67"/>
    </location>
</feature>
<evidence type="ECO:0000256" key="4">
    <source>
        <dbReference type="ARBA" id="ARBA00023136"/>
    </source>
</evidence>
<evidence type="ECO:0000256" key="6">
    <source>
        <dbReference type="SAM" id="MobiDB-lite"/>
    </source>
</evidence>